<dbReference type="EMBL" id="UYJE01000679">
    <property type="protein sequence ID" value="VDH95234.1"/>
    <property type="molecule type" value="Genomic_DNA"/>
</dbReference>
<evidence type="ECO:0000313" key="3">
    <source>
        <dbReference type="Proteomes" id="UP000596742"/>
    </source>
</evidence>
<sequence>MLLRADRIKVNDEIDARNISVSPVPAEIRTPIAISNRTDQRTPNFNRNSGTPINPSKVELTPVHLCTKVLNCKMRLQQPLINFIITQLSLIVNALNRYFLTKRAGETLPSIKTSLRQRKGKEHRMKGRRKSQAQDYCSREDGDRRLLRKQKIRPSLENKYMSSDENVQMDLLAHQPSCSLRICRI</sequence>
<gene>
    <name evidence="2" type="ORF">MGAL_10B013054</name>
</gene>
<reference evidence="2" key="1">
    <citation type="submission" date="2018-11" db="EMBL/GenBank/DDBJ databases">
        <authorList>
            <person name="Alioto T."/>
            <person name="Alioto T."/>
        </authorList>
    </citation>
    <scope>NUCLEOTIDE SEQUENCE</scope>
</reference>
<accession>A0A8B6BUH4</accession>
<protein>
    <submittedName>
        <fullName evidence="2">Uncharacterized protein</fullName>
    </submittedName>
</protein>
<organism evidence="2 3">
    <name type="scientific">Mytilus galloprovincialis</name>
    <name type="common">Mediterranean mussel</name>
    <dbReference type="NCBI Taxonomy" id="29158"/>
    <lineage>
        <taxon>Eukaryota</taxon>
        <taxon>Metazoa</taxon>
        <taxon>Spiralia</taxon>
        <taxon>Lophotrochozoa</taxon>
        <taxon>Mollusca</taxon>
        <taxon>Bivalvia</taxon>
        <taxon>Autobranchia</taxon>
        <taxon>Pteriomorphia</taxon>
        <taxon>Mytilida</taxon>
        <taxon>Mytiloidea</taxon>
        <taxon>Mytilidae</taxon>
        <taxon>Mytilinae</taxon>
        <taxon>Mytilus</taxon>
    </lineage>
</organism>
<dbReference type="Proteomes" id="UP000596742">
    <property type="component" value="Unassembled WGS sequence"/>
</dbReference>
<evidence type="ECO:0000313" key="2">
    <source>
        <dbReference type="EMBL" id="VDH95234.1"/>
    </source>
</evidence>
<comment type="caution">
    <text evidence="2">The sequence shown here is derived from an EMBL/GenBank/DDBJ whole genome shotgun (WGS) entry which is preliminary data.</text>
</comment>
<name>A0A8B6BUH4_MYTGA</name>
<feature type="compositionally biased region" description="Basic residues" evidence="1">
    <location>
        <begin position="117"/>
        <end position="131"/>
    </location>
</feature>
<feature type="region of interest" description="Disordered" evidence="1">
    <location>
        <begin position="117"/>
        <end position="140"/>
    </location>
</feature>
<dbReference type="AlphaFoldDB" id="A0A8B6BUH4"/>
<evidence type="ECO:0000256" key="1">
    <source>
        <dbReference type="SAM" id="MobiDB-lite"/>
    </source>
</evidence>
<keyword evidence="3" id="KW-1185">Reference proteome</keyword>
<proteinExistence type="predicted"/>